<accession>A0A919MIL3</accession>
<dbReference type="RefSeq" id="WP_203815853.1">
    <property type="nucleotide sequence ID" value="NZ_BAAABP010000021.1"/>
</dbReference>
<evidence type="ECO:0000313" key="3">
    <source>
        <dbReference type="EMBL" id="GIE09242.1"/>
    </source>
</evidence>
<feature type="compositionally biased region" description="Low complexity" evidence="1">
    <location>
        <begin position="264"/>
        <end position="276"/>
    </location>
</feature>
<feature type="compositionally biased region" description="Low complexity" evidence="1">
    <location>
        <begin position="27"/>
        <end position="40"/>
    </location>
</feature>
<feature type="transmembrane region" description="Helical" evidence="2">
    <location>
        <begin position="341"/>
        <end position="363"/>
    </location>
</feature>
<feature type="compositionally biased region" description="Low complexity" evidence="1">
    <location>
        <begin position="60"/>
        <end position="87"/>
    </location>
</feature>
<dbReference type="AlphaFoldDB" id="A0A919MIL3"/>
<comment type="caution">
    <text evidence="3">The sequence shown here is derived from an EMBL/GenBank/DDBJ whole genome shotgun (WGS) entry which is preliminary data.</text>
</comment>
<keyword evidence="2" id="KW-1133">Transmembrane helix</keyword>
<evidence type="ECO:0000256" key="2">
    <source>
        <dbReference type="SAM" id="Phobius"/>
    </source>
</evidence>
<evidence type="ECO:0000256" key="1">
    <source>
        <dbReference type="SAM" id="MobiDB-lite"/>
    </source>
</evidence>
<keyword evidence="2" id="KW-0472">Membrane</keyword>
<name>A0A919MIL3_9ACTN</name>
<keyword evidence="4" id="KW-1185">Reference proteome</keyword>
<feature type="region of interest" description="Disordered" evidence="1">
    <location>
        <begin position="305"/>
        <end position="336"/>
    </location>
</feature>
<dbReference type="EMBL" id="BOMM01000008">
    <property type="protein sequence ID" value="GIE09242.1"/>
    <property type="molecule type" value="Genomic_DNA"/>
</dbReference>
<reference evidence="3" key="1">
    <citation type="submission" date="2021-01" db="EMBL/GenBank/DDBJ databases">
        <title>Whole genome shotgun sequence of Actinoplanes ferrugineus NBRC 15555.</title>
        <authorList>
            <person name="Komaki H."/>
            <person name="Tamura T."/>
        </authorList>
    </citation>
    <scope>NUCLEOTIDE SEQUENCE</scope>
    <source>
        <strain evidence="3">NBRC 15555</strain>
    </source>
</reference>
<organism evidence="3 4">
    <name type="scientific">Paractinoplanes ferrugineus</name>
    <dbReference type="NCBI Taxonomy" id="113564"/>
    <lineage>
        <taxon>Bacteria</taxon>
        <taxon>Bacillati</taxon>
        <taxon>Actinomycetota</taxon>
        <taxon>Actinomycetes</taxon>
        <taxon>Micromonosporales</taxon>
        <taxon>Micromonosporaceae</taxon>
        <taxon>Paractinoplanes</taxon>
    </lineage>
</organism>
<dbReference type="Proteomes" id="UP000598174">
    <property type="component" value="Unassembled WGS sequence"/>
</dbReference>
<sequence>MTEDSQNRVRGYGPFQEHPAPTEQTAAHDAAASADPAASPTLPELSAASTHPPPGPEQHPSAPTLPTSTAPHGAAPTAAQPPAGTYPSAEAQAGGAYPPGDAYPLGDPYSSSGTYLPGGAYASDDTNAPSDSYRPGDAPLGDAALDDARRGAADPVDDFYLSGNDGSQPPSSGSTRPETPSAGTAQPEPLIPGGADSEPSGSVPTGGGSYSYGPFQGGAPAPHQEGAPYLPDGSPASGSAYPTNGVPASGVPTSGAPMSGAPMSGAPASGIPISGGPMSGGPTSGIPASGGSYGYGPFRGAANNDNWDASSAEPVDPFGLPPSSFSGRRIEPSPPPDRSRLIVGVAAGLVAGLLLFGTGGWFAGRATAPEVAAPATVAASGPAPAGSLGVFEQSQVAINQPDFDGTGLTTISQGWMPYLSSCSRSGRPGGPALNDGEAHRVRCTMAGMSAIFVEYKSLADRDKARVRTLGQNVDARTLTPGAGPSVERPTPSNRTRGNYVEYAYSLTESGTTRTVAGIWWDDAQTPIAAYLLAYWKDGIGERWEPMRDLWSRYA</sequence>
<evidence type="ECO:0000313" key="4">
    <source>
        <dbReference type="Proteomes" id="UP000598174"/>
    </source>
</evidence>
<feature type="compositionally biased region" description="Polar residues" evidence="1">
    <location>
        <begin position="164"/>
        <end position="184"/>
    </location>
</feature>
<keyword evidence="2" id="KW-0812">Transmembrane</keyword>
<gene>
    <name evidence="3" type="ORF">Afe05nite_10820</name>
</gene>
<feature type="region of interest" description="Disordered" evidence="1">
    <location>
        <begin position="1"/>
        <end position="285"/>
    </location>
</feature>
<proteinExistence type="predicted"/>
<protein>
    <submittedName>
        <fullName evidence="3">Uncharacterized protein</fullName>
    </submittedName>
</protein>